<dbReference type="GO" id="GO:0016491">
    <property type="term" value="F:oxidoreductase activity"/>
    <property type="evidence" value="ECO:0007669"/>
    <property type="project" value="UniProtKB-KW"/>
</dbReference>
<evidence type="ECO:0000259" key="3">
    <source>
        <dbReference type="SMART" id="SM00822"/>
    </source>
</evidence>
<evidence type="ECO:0000313" key="5">
    <source>
        <dbReference type="Proteomes" id="UP000019678"/>
    </source>
</evidence>
<dbReference type="AlphaFoldDB" id="A0A017T5T8"/>
<dbReference type="InterPro" id="IPR057326">
    <property type="entry name" value="KR_dom"/>
</dbReference>
<dbReference type="EMBL" id="ASRX01000034">
    <property type="protein sequence ID" value="EYF04392.1"/>
    <property type="molecule type" value="Genomic_DNA"/>
</dbReference>
<evidence type="ECO:0000256" key="1">
    <source>
        <dbReference type="ARBA" id="ARBA00006484"/>
    </source>
</evidence>
<dbReference type="InterPro" id="IPR036291">
    <property type="entry name" value="NAD(P)-bd_dom_sf"/>
</dbReference>
<organism evidence="4 5">
    <name type="scientific">Chondromyces apiculatus DSM 436</name>
    <dbReference type="NCBI Taxonomy" id="1192034"/>
    <lineage>
        <taxon>Bacteria</taxon>
        <taxon>Pseudomonadati</taxon>
        <taxon>Myxococcota</taxon>
        <taxon>Polyangia</taxon>
        <taxon>Polyangiales</taxon>
        <taxon>Polyangiaceae</taxon>
        <taxon>Chondromyces</taxon>
    </lineage>
</organism>
<dbReference type="Proteomes" id="UP000019678">
    <property type="component" value="Unassembled WGS sequence"/>
</dbReference>
<dbReference type="InterPro" id="IPR002347">
    <property type="entry name" value="SDR_fam"/>
</dbReference>
<reference evidence="4 5" key="1">
    <citation type="submission" date="2013-05" db="EMBL/GenBank/DDBJ databases">
        <title>Genome assembly of Chondromyces apiculatus DSM 436.</title>
        <authorList>
            <person name="Sharma G."/>
            <person name="Khatri I."/>
            <person name="Kaur C."/>
            <person name="Mayilraj S."/>
            <person name="Subramanian S."/>
        </authorList>
    </citation>
    <scope>NUCLEOTIDE SEQUENCE [LARGE SCALE GENOMIC DNA]</scope>
    <source>
        <strain evidence="4 5">DSM 436</strain>
    </source>
</reference>
<dbReference type="eggNOG" id="COG1028">
    <property type="taxonomic scope" value="Bacteria"/>
</dbReference>
<name>A0A017T5T8_9BACT</name>
<accession>A0A017T5T8</accession>
<evidence type="ECO:0000256" key="2">
    <source>
        <dbReference type="ARBA" id="ARBA00023002"/>
    </source>
</evidence>
<dbReference type="SUPFAM" id="SSF51735">
    <property type="entry name" value="NAD(P)-binding Rossmann-fold domains"/>
    <property type="match status" value="1"/>
</dbReference>
<keyword evidence="2" id="KW-0560">Oxidoreductase</keyword>
<dbReference type="Pfam" id="PF00106">
    <property type="entry name" value="adh_short"/>
    <property type="match status" value="1"/>
</dbReference>
<gene>
    <name evidence="4" type="ORF">CAP_4531</name>
</gene>
<dbReference type="RefSeq" id="WP_044244231.1">
    <property type="nucleotide sequence ID" value="NZ_ASRX01000034.1"/>
</dbReference>
<proteinExistence type="inferred from homology"/>
<dbReference type="CDD" id="cd05233">
    <property type="entry name" value="SDR_c"/>
    <property type="match status" value="1"/>
</dbReference>
<comment type="similarity">
    <text evidence="1">Belongs to the short-chain dehydrogenases/reductases (SDR) family.</text>
</comment>
<dbReference type="Gene3D" id="3.40.50.720">
    <property type="entry name" value="NAD(P)-binding Rossmann-like Domain"/>
    <property type="match status" value="1"/>
</dbReference>
<sequence length="264" mass="28143">MDLGLQGKRALVTGSTAGIGFAIARRLAAEGAHVWLSGRTQARVDAAIASIRAEHPEARLDGIAADVGAREGIEAMLRAAPDLDILVNNAAVFNPLPFEETSDEEWLRHLEVNLMSGVRLSRHHFPRMLAAGEGRIIFISSESAVQIPAEMIHYGVTKTAQAALARGLAERTVGTRVTVNTVLPGPTRSEGVETFLDSLAQQQGVDTAAVERDFFNTARPSSLLRRFETPDEIADIVAFVASARAAVINGAAVRADGGVIRSVF</sequence>
<dbReference type="PANTHER" id="PTHR43943:SF17">
    <property type="entry name" value="3-PHENYLPROPIONATE-DIHYDRODIOL_CINNAMIC ACID-DIHYDRODIOL DEHYDROGENASE"/>
    <property type="match status" value="1"/>
</dbReference>
<dbReference type="PANTHER" id="PTHR43943">
    <property type="entry name" value="DEHYDROGENASE/REDUCTASE (SDR FAMILY) MEMBER 4"/>
    <property type="match status" value="1"/>
</dbReference>
<dbReference type="STRING" id="1192034.CAP_4531"/>
<protein>
    <submittedName>
        <fullName evidence="4">3-oxoacyl-[acyl-carrier protein] reductase</fullName>
    </submittedName>
</protein>
<dbReference type="OrthoDB" id="5290448at2"/>
<comment type="caution">
    <text evidence="4">The sequence shown here is derived from an EMBL/GenBank/DDBJ whole genome shotgun (WGS) entry which is preliminary data.</text>
</comment>
<keyword evidence="5" id="KW-1185">Reference proteome</keyword>
<evidence type="ECO:0000313" key="4">
    <source>
        <dbReference type="EMBL" id="EYF04392.1"/>
    </source>
</evidence>
<dbReference type="SMART" id="SM00822">
    <property type="entry name" value="PKS_KR"/>
    <property type="match status" value="1"/>
</dbReference>
<dbReference type="PRINTS" id="PR00081">
    <property type="entry name" value="GDHRDH"/>
</dbReference>
<feature type="domain" description="Ketoreductase" evidence="3">
    <location>
        <begin position="8"/>
        <end position="192"/>
    </location>
</feature>
<dbReference type="FunFam" id="3.40.50.720:FF:000084">
    <property type="entry name" value="Short-chain dehydrogenase reductase"/>
    <property type="match status" value="1"/>
</dbReference>